<keyword evidence="9" id="KW-1185">Reference proteome</keyword>
<dbReference type="InParanoid" id="A0A2K1QJF7"/>
<evidence type="ECO:0000259" key="7">
    <source>
        <dbReference type="PROSITE" id="PS50089"/>
    </source>
</evidence>
<evidence type="ECO:0000259" key="6">
    <source>
        <dbReference type="PROSITE" id="PS50016"/>
    </source>
</evidence>
<dbReference type="SUPFAM" id="SSF57903">
    <property type="entry name" value="FYVE/PHD zinc finger"/>
    <property type="match status" value="1"/>
</dbReference>
<dbReference type="PANTHER" id="PTHR12618">
    <property type="entry name" value="PHD AND RING FINGER DOMAIN-CONTAINING PROTEIN 1"/>
    <property type="match status" value="1"/>
</dbReference>
<evidence type="ECO:0000256" key="4">
    <source>
        <dbReference type="PROSITE-ProRule" id="PRU00175"/>
    </source>
</evidence>
<dbReference type="InterPro" id="IPR001965">
    <property type="entry name" value="Znf_PHD"/>
</dbReference>
<dbReference type="PROSITE" id="PS50089">
    <property type="entry name" value="ZF_RING_2"/>
    <property type="match status" value="1"/>
</dbReference>
<proteinExistence type="predicted"/>
<feature type="region of interest" description="Disordered" evidence="5">
    <location>
        <begin position="455"/>
        <end position="512"/>
    </location>
</feature>
<dbReference type="Pfam" id="PF00628">
    <property type="entry name" value="PHD"/>
    <property type="match status" value="1"/>
</dbReference>
<evidence type="ECO:0000256" key="5">
    <source>
        <dbReference type="SAM" id="MobiDB-lite"/>
    </source>
</evidence>
<evidence type="ECO:0000256" key="2">
    <source>
        <dbReference type="ARBA" id="ARBA00022771"/>
    </source>
</evidence>
<dbReference type="PROSITE" id="PS50016">
    <property type="entry name" value="ZF_PHD_2"/>
    <property type="match status" value="1"/>
</dbReference>
<evidence type="ECO:0000313" key="9">
    <source>
        <dbReference type="Proteomes" id="UP000243797"/>
    </source>
</evidence>
<dbReference type="InterPro" id="IPR001841">
    <property type="entry name" value="Znf_RING"/>
</dbReference>
<accession>A0A2K1QJF7</accession>
<dbReference type="SUPFAM" id="SSF57850">
    <property type="entry name" value="RING/U-box"/>
    <property type="match status" value="1"/>
</dbReference>
<feature type="compositionally biased region" description="Low complexity" evidence="5">
    <location>
        <begin position="491"/>
        <end position="502"/>
    </location>
</feature>
<feature type="region of interest" description="Disordered" evidence="5">
    <location>
        <begin position="386"/>
        <end position="441"/>
    </location>
</feature>
<sequence length="581" mass="64836">MAEDCIVCLGNLRTPPVEDQDEPSSPRSHAPASPPRRLTSTRSNSKHAEDPERVAYLLPCKHNLHDSCLKPWVERANSCPICRSLFHEVEVKDFVGGPTISTYAVQDRQQEADVDPTLVVDDNLFDDEEDEGPCIICQMNSDADELMYCDGCNRAVHVHCADPTNDTVPEIYYCRDCDARLESGGVLPLQGGAQHRAVRPRTTHVGRRTGRRGRRQPNSDWARVWQTVWNNLDLDLEFPFDDEPAETRRTPAQRRDFAVWQRRLRVANHQGAATRFREAAPAVLNTQQPDPESQEELRAWNAFDKARQLQDENQSTESRKRKATASPTSPQEPAPTRRKLKRPRTSAMRAEEGPSSIARTAPEPSTQACNRQPPGFLASLLQEVSSRGLNSDPASPNTALADDQTSPAPMSSPDWSPVPSNHGTPRGGSTTPPPPLTLPRSANILYSPAVRPYMDSPLGAFSPFSPADAPQSRPVRHPDRGRTPSHTAIAPPRDSSPQSPSRHLSYSTKAEVQRMVKNALGMRYRTKEISKDEYTDINRDVSRMLYEQIEDASDLADYDSRNRLQKLATDEVEKAVEALRS</sequence>
<dbReference type="STRING" id="2082308.A0A2K1QJF7"/>
<dbReference type="Pfam" id="PF13639">
    <property type="entry name" value="zf-RING_2"/>
    <property type="match status" value="1"/>
</dbReference>
<keyword evidence="1" id="KW-0479">Metal-binding</keyword>
<keyword evidence="3" id="KW-0862">Zinc</keyword>
<dbReference type="PROSITE" id="PS01359">
    <property type="entry name" value="ZF_PHD_1"/>
    <property type="match status" value="1"/>
</dbReference>
<feature type="domain" description="RING-type" evidence="7">
    <location>
        <begin position="5"/>
        <end position="83"/>
    </location>
</feature>
<dbReference type="InterPro" id="IPR013083">
    <property type="entry name" value="Znf_RING/FYVE/PHD"/>
</dbReference>
<dbReference type="InterPro" id="IPR011011">
    <property type="entry name" value="Znf_FYVE_PHD"/>
</dbReference>
<feature type="compositionally biased region" description="Polar residues" evidence="5">
    <location>
        <begin position="386"/>
        <end position="409"/>
    </location>
</feature>
<feature type="domain" description="PHD-type" evidence="6">
    <location>
        <begin position="131"/>
        <end position="180"/>
    </location>
</feature>
<dbReference type="InterPro" id="IPR019787">
    <property type="entry name" value="Znf_PHD-finger"/>
</dbReference>
<dbReference type="OrthoDB" id="8062037at2759"/>
<feature type="region of interest" description="Disordered" evidence="5">
    <location>
        <begin position="13"/>
        <end position="49"/>
    </location>
</feature>
<dbReference type="InterPro" id="IPR047157">
    <property type="entry name" value="PHRF1/Atg35"/>
</dbReference>
<evidence type="ECO:0000256" key="1">
    <source>
        <dbReference type="ARBA" id="ARBA00022723"/>
    </source>
</evidence>
<organism evidence="8 9">
    <name type="scientific">Sphaceloma murrayae</name>
    <dbReference type="NCBI Taxonomy" id="2082308"/>
    <lineage>
        <taxon>Eukaryota</taxon>
        <taxon>Fungi</taxon>
        <taxon>Dikarya</taxon>
        <taxon>Ascomycota</taxon>
        <taxon>Pezizomycotina</taxon>
        <taxon>Dothideomycetes</taxon>
        <taxon>Dothideomycetidae</taxon>
        <taxon>Myriangiales</taxon>
        <taxon>Elsinoaceae</taxon>
        <taxon>Sphaceloma</taxon>
    </lineage>
</organism>
<dbReference type="EMBL" id="NKHZ01000080">
    <property type="protein sequence ID" value="PNS15267.1"/>
    <property type="molecule type" value="Genomic_DNA"/>
</dbReference>
<dbReference type="InterPro" id="IPR019786">
    <property type="entry name" value="Zinc_finger_PHD-type_CS"/>
</dbReference>
<dbReference type="Proteomes" id="UP000243797">
    <property type="component" value="Unassembled WGS sequence"/>
</dbReference>
<protein>
    <submittedName>
        <fullName evidence="8">Uncharacterized protein</fullName>
    </submittedName>
</protein>
<dbReference type="SMART" id="SM00184">
    <property type="entry name" value="RING"/>
    <property type="match status" value="2"/>
</dbReference>
<dbReference type="Gene3D" id="3.30.40.10">
    <property type="entry name" value="Zinc/RING finger domain, C3HC4 (zinc finger)"/>
    <property type="match status" value="2"/>
</dbReference>
<feature type="compositionally biased region" description="Low complexity" evidence="5">
    <location>
        <begin position="23"/>
        <end position="37"/>
    </location>
</feature>
<comment type="caution">
    <text evidence="8">The sequence shown here is derived from an EMBL/GenBank/DDBJ whole genome shotgun (WGS) entry which is preliminary data.</text>
</comment>
<feature type="region of interest" description="Disordered" evidence="5">
    <location>
        <begin position="307"/>
        <end position="373"/>
    </location>
</feature>
<reference evidence="8 9" key="1">
    <citation type="submission" date="2017-06" db="EMBL/GenBank/DDBJ databases">
        <title>Draft genome sequence of a variant of Elsinoe murrayae.</title>
        <authorList>
            <person name="Cheng Q."/>
        </authorList>
    </citation>
    <scope>NUCLEOTIDE SEQUENCE [LARGE SCALE GENOMIC DNA]</scope>
    <source>
        <strain evidence="8 9">CQ-2017a</strain>
    </source>
</reference>
<dbReference type="AlphaFoldDB" id="A0A2K1QJF7"/>
<keyword evidence="2 4" id="KW-0863">Zinc-finger</keyword>
<dbReference type="PANTHER" id="PTHR12618:SF20">
    <property type="entry name" value="PHD AND RING FINGER DOMAIN-CONTAINING PROTEIN 1"/>
    <property type="match status" value="1"/>
</dbReference>
<dbReference type="SMART" id="SM00249">
    <property type="entry name" value="PHD"/>
    <property type="match status" value="1"/>
</dbReference>
<name>A0A2K1QJF7_9PEZI</name>
<gene>
    <name evidence="8" type="ORF">CAC42_8268</name>
</gene>
<dbReference type="GO" id="GO:0008270">
    <property type="term" value="F:zinc ion binding"/>
    <property type="evidence" value="ECO:0007669"/>
    <property type="project" value="UniProtKB-KW"/>
</dbReference>
<evidence type="ECO:0000313" key="8">
    <source>
        <dbReference type="EMBL" id="PNS15267.1"/>
    </source>
</evidence>
<evidence type="ECO:0000256" key="3">
    <source>
        <dbReference type="ARBA" id="ARBA00022833"/>
    </source>
</evidence>